<feature type="compositionally biased region" description="Basic and acidic residues" evidence="1">
    <location>
        <begin position="102"/>
        <end position="120"/>
    </location>
</feature>
<dbReference type="AlphaFoldDB" id="A0AAV7RNX1"/>
<sequence length="183" mass="20361">MVSRLNRRGTGADRTVPQGEDQRNRVLTSLSRVTEKGREDGASREENVFREDVEGVLGESKTQETEGEATSNAEEDPNPADEWTARGEQEACAQEEDEEGDVSDRIKKDGNQKCQKDQTTEKTTGPQFRDPATRYAPGGTWLAQVRDRIQGSATRSLKRGKRKWGVVMGGDGEGNLQYKEENN</sequence>
<gene>
    <name evidence="2" type="ORF">NDU88_007251</name>
</gene>
<organism evidence="2 3">
    <name type="scientific">Pleurodeles waltl</name>
    <name type="common">Iberian ribbed newt</name>
    <dbReference type="NCBI Taxonomy" id="8319"/>
    <lineage>
        <taxon>Eukaryota</taxon>
        <taxon>Metazoa</taxon>
        <taxon>Chordata</taxon>
        <taxon>Craniata</taxon>
        <taxon>Vertebrata</taxon>
        <taxon>Euteleostomi</taxon>
        <taxon>Amphibia</taxon>
        <taxon>Batrachia</taxon>
        <taxon>Caudata</taxon>
        <taxon>Salamandroidea</taxon>
        <taxon>Salamandridae</taxon>
        <taxon>Pleurodelinae</taxon>
        <taxon>Pleurodeles</taxon>
    </lineage>
</organism>
<dbReference type="EMBL" id="JANPWB010000009">
    <property type="protein sequence ID" value="KAJ1154499.1"/>
    <property type="molecule type" value="Genomic_DNA"/>
</dbReference>
<feature type="region of interest" description="Disordered" evidence="1">
    <location>
        <begin position="1"/>
        <end position="136"/>
    </location>
</feature>
<comment type="caution">
    <text evidence="2">The sequence shown here is derived from an EMBL/GenBank/DDBJ whole genome shotgun (WGS) entry which is preliminary data.</text>
</comment>
<feature type="compositionally biased region" description="Basic and acidic residues" evidence="1">
    <location>
        <begin position="33"/>
        <end position="53"/>
    </location>
</feature>
<protein>
    <submittedName>
        <fullName evidence="2">Uncharacterized protein</fullName>
    </submittedName>
</protein>
<dbReference type="Proteomes" id="UP001066276">
    <property type="component" value="Chromosome 5"/>
</dbReference>
<evidence type="ECO:0000313" key="3">
    <source>
        <dbReference type="Proteomes" id="UP001066276"/>
    </source>
</evidence>
<keyword evidence="3" id="KW-1185">Reference proteome</keyword>
<name>A0AAV7RNX1_PLEWA</name>
<proteinExistence type="predicted"/>
<evidence type="ECO:0000313" key="2">
    <source>
        <dbReference type="EMBL" id="KAJ1154499.1"/>
    </source>
</evidence>
<evidence type="ECO:0000256" key="1">
    <source>
        <dbReference type="SAM" id="MobiDB-lite"/>
    </source>
</evidence>
<accession>A0AAV7RNX1</accession>
<reference evidence="2" key="1">
    <citation type="journal article" date="2022" name="bioRxiv">
        <title>Sequencing and chromosome-scale assembly of the giantPleurodeles waltlgenome.</title>
        <authorList>
            <person name="Brown T."/>
            <person name="Elewa A."/>
            <person name="Iarovenko S."/>
            <person name="Subramanian E."/>
            <person name="Araus A.J."/>
            <person name="Petzold A."/>
            <person name="Susuki M."/>
            <person name="Suzuki K.-i.T."/>
            <person name="Hayashi T."/>
            <person name="Toyoda A."/>
            <person name="Oliveira C."/>
            <person name="Osipova E."/>
            <person name="Leigh N.D."/>
            <person name="Simon A."/>
            <person name="Yun M.H."/>
        </authorList>
    </citation>
    <scope>NUCLEOTIDE SEQUENCE</scope>
    <source>
        <strain evidence="2">20211129_DDA</strain>
        <tissue evidence="2">Liver</tissue>
    </source>
</reference>